<dbReference type="OrthoDB" id="10007857at2"/>
<dbReference type="Proteomes" id="UP000249375">
    <property type="component" value="Chromosome"/>
</dbReference>
<evidence type="ECO:0000313" key="2">
    <source>
        <dbReference type="Proteomes" id="UP000249375"/>
    </source>
</evidence>
<dbReference type="KEGG" id="alq:C7Y71_007255"/>
<protein>
    <submittedName>
        <fullName evidence="1">Uncharacterized protein</fullName>
    </submittedName>
</protein>
<proteinExistence type="predicted"/>
<organism evidence="1 2">
    <name type="scientific">Pseudoprevotella muciniphila</name>
    <dbReference type="NCBI Taxonomy" id="2133944"/>
    <lineage>
        <taxon>Bacteria</taxon>
        <taxon>Pseudomonadati</taxon>
        <taxon>Bacteroidota</taxon>
        <taxon>Bacteroidia</taxon>
        <taxon>Bacteroidales</taxon>
        <taxon>Prevotellaceae</taxon>
        <taxon>Pseudoprevotella</taxon>
    </lineage>
</organism>
<gene>
    <name evidence="1" type="ORF">C7Y71_007255</name>
</gene>
<reference evidence="1 2" key="1">
    <citation type="submission" date="2018-11" db="EMBL/GenBank/DDBJ databases">
        <authorList>
            <person name="Na S.W."/>
            <person name="Baik M."/>
        </authorList>
    </citation>
    <scope>NUCLEOTIDE SEQUENCE [LARGE SCALE GENOMIC DNA]</scope>
    <source>
        <strain evidence="1 2">E39</strain>
    </source>
</reference>
<accession>A0A5P8E765</accession>
<sequence length="277" mass="32560">MKSLTKELIKSKFKELNIDDKFFNNFEHEVRRVYGELQTANPNDNPEESNVDASIRSAKEYMAFYVAEIRKGHRKEWAHSFALDSMISKCDVEKARNALDAIEDETEKEKEFIIHAWALKPDLHFLKCYKFLFYEGEEAAYNKAVAYTEAYHRCIDNGKSEIYAHAYANASIFDVVLVAKEPEETYYDLYAEAFELAVRHGMNEVEAHFFCDSCAMASDWRYLCNMEGYLKQFHEAWQIDYYKRLSCNSANQEKSLTKEEKRKIINDVSQMYAKYLL</sequence>
<dbReference type="EMBL" id="CP033459">
    <property type="protein sequence ID" value="QFQ12831.1"/>
    <property type="molecule type" value="Genomic_DNA"/>
</dbReference>
<evidence type="ECO:0000313" key="1">
    <source>
        <dbReference type="EMBL" id="QFQ12831.1"/>
    </source>
</evidence>
<dbReference type="RefSeq" id="WP_111898279.1">
    <property type="nucleotide sequence ID" value="NZ_CP033459.1"/>
</dbReference>
<dbReference type="AlphaFoldDB" id="A0A5P8E765"/>
<keyword evidence="2" id="KW-1185">Reference proteome</keyword>
<name>A0A5P8E765_9BACT</name>